<dbReference type="AlphaFoldDB" id="A0A150GCX5"/>
<sequence length="535" mass="54766">MRANALNAAAHCSNDDGAQRPAPAPASAATTAGVGSDGAAAAAAVPCLTGLPIIRVPLADADEVPSALAAIQFAYTGQVEAGGSVREVLELYRQGQYLQVDGCSAACVAALEEMLAAAPSAGVGSGADSGSGVGGDSGGFTTQPCPTALELYGYLRLWPDDPALEPAFASVLSAARARLVAHFGNALTALNTLELREQLLALPAEGLEALLESDDFGTDVEDTVLLLLATWVQENGDTAGAEAVERLCRRVRLAQLSPEFAALVLPLLASARIARPKRSIGSGGPGWFPITGTEAAFMLSGFLAGGSTPKRRRLQDAAVKVHGLQAGLFDTKRRRQCLAASGGDGAAPPGSPGQQQRQQPQCPAFGWSISQAELERGLRGLQPGSTVSFACTLDSGLGAVSVRGFEWWASVDYKYGDEAAGLFLWCHLPAAYHLGASSLGGPLAALAQIGARWEVDRWRDGVRAVASAVEYNGSDFFGIGACSGLGVSDMLPLQRGGGCGGGTAAGGGGASLAAWSEYLHGGRITGRAVLRPLDV</sequence>
<gene>
    <name evidence="3" type="ORF">GPECTOR_33g576</name>
</gene>
<evidence type="ECO:0000256" key="1">
    <source>
        <dbReference type="SAM" id="MobiDB-lite"/>
    </source>
</evidence>
<feature type="region of interest" description="Disordered" evidence="1">
    <location>
        <begin position="339"/>
        <end position="362"/>
    </location>
</feature>
<dbReference type="EMBL" id="LSYV01000034">
    <property type="protein sequence ID" value="KXZ47694.1"/>
    <property type="molecule type" value="Genomic_DNA"/>
</dbReference>
<dbReference type="PANTHER" id="PTHR24410:SF23">
    <property type="entry name" value="BTB DOMAIN-CONTAINING PROTEIN-RELATED"/>
    <property type="match status" value="1"/>
</dbReference>
<dbReference type="OrthoDB" id="546755at2759"/>
<evidence type="ECO:0000313" key="3">
    <source>
        <dbReference type="EMBL" id="KXZ47694.1"/>
    </source>
</evidence>
<dbReference type="Gene3D" id="1.25.40.420">
    <property type="match status" value="1"/>
</dbReference>
<comment type="caution">
    <text evidence="3">The sequence shown here is derived from an EMBL/GenBank/DDBJ whole genome shotgun (WGS) entry which is preliminary data.</text>
</comment>
<reference evidence="4" key="1">
    <citation type="journal article" date="2016" name="Nat. Commun.">
        <title>The Gonium pectorale genome demonstrates co-option of cell cycle regulation during the evolution of multicellularity.</title>
        <authorList>
            <person name="Hanschen E.R."/>
            <person name="Marriage T.N."/>
            <person name="Ferris P.J."/>
            <person name="Hamaji T."/>
            <person name="Toyoda A."/>
            <person name="Fujiyama A."/>
            <person name="Neme R."/>
            <person name="Noguchi H."/>
            <person name="Minakuchi Y."/>
            <person name="Suzuki M."/>
            <person name="Kawai-Toyooka H."/>
            <person name="Smith D.R."/>
            <person name="Sparks H."/>
            <person name="Anderson J."/>
            <person name="Bakaric R."/>
            <person name="Luria V."/>
            <person name="Karger A."/>
            <person name="Kirschner M.W."/>
            <person name="Durand P.M."/>
            <person name="Michod R.E."/>
            <person name="Nozaki H."/>
            <person name="Olson B.J."/>
        </authorList>
    </citation>
    <scope>NUCLEOTIDE SEQUENCE [LARGE SCALE GENOMIC DNA]</scope>
    <source>
        <strain evidence="4">NIES-2863</strain>
    </source>
</reference>
<keyword evidence="4" id="KW-1185">Reference proteome</keyword>
<protein>
    <recommendedName>
        <fullName evidence="2">BACK domain-containing protein</fullName>
    </recommendedName>
</protein>
<dbReference type="InterPro" id="IPR051481">
    <property type="entry name" value="BTB-POZ/Galectin-3-binding"/>
</dbReference>
<feature type="domain" description="BACK" evidence="2">
    <location>
        <begin position="189"/>
        <end position="260"/>
    </location>
</feature>
<organism evidence="3 4">
    <name type="scientific">Gonium pectorale</name>
    <name type="common">Green alga</name>
    <dbReference type="NCBI Taxonomy" id="33097"/>
    <lineage>
        <taxon>Eukaryota</taxon>
        <taxon>Viridiplantae</taxon>
        <taxon>Chlorophyta</taxon>
        <taxon>core chlorophytes</taxon>
        <taxon>Chlorophyceae</taxon>
        <taxon>CS clade</taxon>
        <taxon>Chlamydomonadales</taxon>
        <taxon>Volvocaceae</taxon>
        <taxon>Gonium</taxon>
    </lineage>
</organism>
<feature type="region of interest" description="Disordered" evidence="1">
    <location>
        <begin position="1"/>
        <end position="31"/>
    </location>
</feature>
<feature type="compositionally biased region" description="Low complexity" evidence="1">
    <location>
        <begin position="346"/>
        <end position="362"/>
    </location>
</feature>
<proteinExistence type="predicted"/>
<name>A0A150GCX5_GONPE</name>
<dbReference type="InterPro" id="IPR011705">
    <property type="entry name" value="BACK"/>
</dbReference>
<dbReference type="Proteomes" id="UP000075714">
    <property type="component" value="Unassembled WGS sequence"/>
</dbReference>
<evidence type="ECO:0000313" key="4">
    <source>
        <dbReference type="Proteomes" id="UP000075714"/>
    </source>
</evidence>
<dbReference type="Pfam" id="PF07707">
    <property type="entry name" value="BACK"/>
    <property type="match status" value="1"/>
</dbReference>
<dbReference type="PANTHER" id="PTHR24410">
    <property type="entry name" value="HL07962P-RELATED"/>
    <property type="match status" value="1"/>
</dbReference>
<accession>A0A150GCX5</accession>
<evidence type="ECO:0000259" key="2">
    <source>
        <dbReference type="Pfam" id="PF07707"/>
    </source>
</evidence>